<evidence type="ECO:0000313" key="8">
    <source>
        <dbReference type="Proteomes" id="UP000315295"/>
    </source>
</evidence>
<gene>
    <name evidence="7" type="ORF">C1H46_007699</name>
</gene>
<dbReference type="PANTHER" id="PTHR45724">
    <property type="entry name" value="AQUAPORIN NIP2-1"/>
    <property type="match status" value="1"/>
</dbReference>
<accession>A0A540N7X3</accession>
<dbReference type="AlphaFoldDB" id="A0A540N7X3"/>
<dbReference type="InterPro" id="IPR000425">
    <property type="entry name" value="MIP"/>
</dbReference>
<keyword evidence="4 6" id="KW-0472">Membrane</keyword>
<protein>
    <recommendedName>
        <fullName evidence="9">Aquaporin</fullName>
    </recommendedName>
</protein>
<proteinExistence type="inferred from homology"/>
<evidence type="ECO:0000256" key="6">
    <source>
        <dbReference type="SAM" id="Phobius"/>
    </source>
</evidence>
<evidence type="ECO:0000313" key="7">
    <source>
        <dbReference type="EMBL" id="TQE06633.1"/>
    </source>
</evidence>
<dbReference type="InterPro" id="IPR023271">
    <property type="entry name" value="Aquaporin-like"/>
</dbReference>
<dbReference type="STRING" id="106549.A0A540N7X3"/>
<feature type="transmembrane region" description="Helical" evidence="6">
    <location>
        <begin position="43"/>
        <end position="62"/>
    </location>
</feature>
<sequence length="137" mass="14097">MSGGVTVPSVSNGQAFALKFIVTFILMFIITVVATDTRAVGEMAGVAIGATVLLNILMAGPTTGDSMNPIQTLGPGVATGNYNGFCICLVAPPLGALAGAAAYTVVKLLDNKPPNQVRTSLNTAPTKKIIRFMEDPD</sequence>
<evidence type="ECO:0000256" key="4">
    <source>
        <dbReference type="ARBA" id="ARBA00023136"/>
    </source>
</evidence>
<dbReference type="PANTHER" id="PTHR45724:SF11">
    <property type="entry name" value="AQUAPORIN NIP5-1-RELATED"/>
    <property type="match status" value="1"/>
</dbReference>
<feature type="transmembrane region" description="Helical" evidence="6">
    <location>
        <begin position="82"/>
        <end position="106"/>
    </location>
</feature>
<dbReference type="Proteomes" id="UP000315295">
    <property type="component" value="Unassembled WGS sequence"/>
</dbReference>
<name>A0A540N7X3_MALBA</name>
<feature type="transmembrane region" description="Helical" evidence="6">
    <location>
        <begin position="16"/>
        <end position="34"/>
    </location>
</feature>
<dbReference type="SUPFAM" id="SSF81338">
    <property type="entry name" value="Aquaporin-like"/>
    <property type="match status" value="1"/>
</dbReference>
<keyword evidence="8" id="KW-1185">Reference proteome</keyword>
<dbReference type="Pfam" id="PF00230">
    <property type="entry name" value="MIP"/>
    <property type="match status" value="1"/>
</dbReference>
<evidence type="ECO:0000256" key="3">
    <source>
        <dbReference type="ARBA" id="ARBA00022989"/>
    </source>
</evidence>
<comment type="caution">
    <text evidence="7">The sequence shown here is derived from an EMBL/GenBank/DDBJ whole genome shotgun (WGS) entry which is preliminary data.</text>
</comment>
<dbReference type="EMBL" id="VIEB01000100">
    <property type="protein sequence ID" value="TQE06633.1"/>
    <property type="molecule type" value="Genomic_DNA"/>
</dbReference>
<evidence type="ECO:0000256" key="1">
    <source>
        <dbReference type="ARBA" id="ARBA00004141"/>
    </source>
</evidence>
<keyword evidence="5" id="KW-0813">Transport</keyword>
<organism evidence="7 8">
    <name type="scientific">Malus baccata</name>
    <name type="common">Siberian crab apple</name>
    <name type="synonym">Pyrus baccata</name>
    <dbReference type="NCBI Taxonomy" id="106549"/>
    <lineage>
        <taxon>Eukaryota</taxon>
        <taxon>Viridiplantae</taxon>
        <taxon>Streptophyta</taxon>
        <taxon>Embryophyta</taxon>
        <taxon>Tracheophyta</taxon>
        <taxon>Spermatophyta</taxon>
        <taxon>Magnoliopsida</taxon>
        <taxon>eudicotyledons</taxon>
        <taxon>Gunneridae</taxon>
        <taxon>Pentapetalae</taxon>
        <taxon>rosids</taxon>
        <taxon>fabids</taxon>
        <taxon>Rosales</taxon>
        <taxon>Rosaceae</taxon>
        <taxon>Amygdaloideae</taxon>
        <taxon>Maleae</taxon>
        <taxon>Malus</taxon>
    </lineage>
</organism>
<evidence type="ECO:0000256" key="2">
    <source>
        <dbReference type="ARBA" id="ARBA00022692"/>
    </source>
</evidence>
<dbReference type="Gene3D" id="1.20.1080.10">
    <property type="entry name" value="Glycerol uptake facilitator protein"/>
    <property type="match status" value="1"/>
</dbReference>
<dbReference type="InterPro" id="IPR034294">
    <property type="entry name" value="Aquaporin_transptr"/>
</dbReference>
<evidence type="ECO:0008006" key="9">
    <source>
        <dbReference type="Google" id="ProtNLM"/>
    </source>
</evidence>
<reference evidence="7 8" key="1">
    <citation type="journal article" date="2019" name="G3 (Bethesda)">
        <title>Sequencing of a Wild Apple (Malus baccata) Genome Unravels the Differences Between Cultivated and Wild Apple Species Regarding Disease Resistance and Cold Tolerance.</title>
        <authorList>
            <person name="Chen X."/>
        </authorList>
    </citation>
    <scope>NUCLEOTIDE SEQUENCE [LARGE SCALE GENOMIC DNA]</scope>
    <source>
        <strain evidence="8">cv. Shandingzi</strain>
        <tissue evidence="7">Leaves</tissue>
    </source>
</reference>
<dbReference type="GO" id="GO:0016020">
    <property type="term" value="C:membrane"/>
    <property type="evidence" value="ECO:0007669"/>
    <property type="project" value="UniProtKB-SubCell"/>
</dbReference>
<dbReference type="GO" id="GO:0015267">
    <property type="term" value="F:channel activity"/>
    <property type="evidence" value="ECO:0007669"/>
    <property type="project" value="InterPro"/>
</dbReference>
<evidence type="ECO:0000256" key="5">
    <source>
        <dbReference type="RuleBase" id="RU000477"/>
    </source>
</evidence>
<comment type="subcellular location">
    <subcellularLocation>
        <location evidence="1">Membrane</location>
        <topology evidence="1">Multi-pass membrane protein</topology>
    </subcellularLocation>
</comment>
<dbReference type="PRINTS" id="PR00783">
    <property type="entry name" value="MINTRINSICP"/>
</dbReference>
<comment type="similarity">
    <text evidence="5">Belongs to the MIP/aquaporin (TC 1.A.8) family.</text>
</comment>
<keyword evidence="2 5" id="KW-0812">Transmembrane</keyword>
<keyword evidence="3 6" id="KW-1133">Transmembrane helix</keyword>